<dbReference type="InterPro" id="IPR002018">
    <property type="entry name" value="CarbesteraseB"/>
</dbReference>
<dbReference type="EMBL" id="JAVHJL010000012">
    <property type="protein sequence ID" value="KAK6495972.1"/>
    <property type="molecule type" value="Genomic_DNA"/>
</dbReference>
<sequence length="136" mass="15560">MHHHQEILASQDIHVWTYRFRARQNGAPVRPRAAHATEVHFVFNNKRGAGYENDPFLPANPMLGPNKAEYSKLADLMSTNWIRFIVHGDPAVGAAEEEIKWIKYQGGIGRARLFLTMGLMVTLIWRLIITGKRELI</sequence>
<keyword evidence="1" id="KW-0812">Transmembrane</keyword>
<protein>
    <recommendedName>
        <fullName evidence="2">Carboxylesterase type B domain-containing protein</fullName>
    </recommendedName>
</protein>
<accession>A0AAV9VRX3</accession>
<reference evidence="3 4" key="1">
    <citation type="submission" date="2023-08" db="EMBL/GenBank/DDBJ databases">
        <authorList>
            <person name="Palmer J.M."/>
        </authorList>
    </citation>
    <scope>NUCLEOTIDE SEQUENCE [LARGE SCALE GENOMIC DNA]</scope>
    <source>
        <strain evidence="3 4">TWF481</strain>
    </source>
</reference>
<evidence type="ECO:0000313" key="3">
    <source>
        <dbReference type="EMBL" id="KAK6495972.1"/>
    </source>
</evidence>
<comment type="caution">
    <text evidence="3">The sequence shown here is derived from an EMBL/GenBank/DDBJ whole genome shotgun (WGS) entry which is preliminary data.</text>
</comment>
<evidence type="ECO:0000313" key="4">
    <source>
        <dbReference type="Proteomes" id="UP001370758"/>
    </source>
</evidence>
<dbReference type="AlphaFoldDB" id="A0AAV9VRX3"/>
<dbReference type="InterPro" id="IPR029058">
    <property type="entry name" value="AB_hydrolase_fold"/>
</dbReference>
<gene>
    <name evidence="3" type="ORF">TWF481_003017</name>
</gene>
<feature type="domain" description="Carboxylesterase type B" evidence="2">
    <location>
        <begin position="9"/>
        <end position="105"/>
    </location>
</feature>
<keyword evidence="1" id="KW-1133">Transmembrane helix</keyword>
<organism evidence="3 4">
    <name type="scientific">Arthrobotrys musiformis</name>
    <dbReference type="NCBI Taxonomy" id="47236"/>
    <lineage>
        <taxon>Eukaryota</taxon>
        <taxon>Fungi</taxon>
        <taxon>Dikarya</taxon>
        <taxon>Ascomycota</taxon>
        <taxon>Pezizomycotina</taxon>
        <taxon>Orbiliomycetes</taxon>
        <taxon>Orbiliales</taxon>
        <taxon>Orbiliaceae</taxon>
        <taxon>Arthrobotrys</taxon>
    </lineage>
</organism>
<dbReference type="Gene3D" id="3.40.50.1820">
    <property type="entry name" value="alpha/beta hydrolase"/>
    <property type="match status" value="1"/>
</dbReference>
<feature type="transmembrane region" description="Helical" evidence="1">
    <location>
        <begin position="111"/>
        <end position="129"/>
    </location>
</feature>
<keyword evidence="4" id="KW-1185">Reference proteome</keyword>
<evidence type="ECO:0000256" key="1">
    <source>
        <dbReference type="SAM" id="Phobius"/>
    </source>
</evidence>
<dbReference type="SUPFAM" id="SSF53474">
    <property type="entry name" value="alpha/beta-Hydrolases"/>
    <property type="match status" value="1"/>
</dbReference>
<name>A0AAV9VRX3_9PEZI</name>
<proteinExistence type="predicted"/>
<evidence type="ECO:0000259" key="2">
    <source>
        <dbReference type="Pfam" id="PF00135"/>
    </source>
</evidence>
<dbReference type="Proteomes" id="UP001370758">
    <property type="component" value="Unassembled WGS sequence"/>
</dbReference>
<dbReference type="Pfam" id="PF00135">
    <property type="entry name" value="COesterase"/>
    <property type="match status" value="1"/>
</dbReference>
<keyword evidence="1" id="KW-0472">Membrane</keyword>